<organism evidence="1 2">
    <name type="scientific">Romanomermis culicivorax</name>
    <name type="common">Nematode worm</name>
    <dbReference type="NCBI Taxonomy" id="13658"/>
    <lineage>
        <taxon>Eukaryota</taxon>
        <taxon>Metazoa</taxon>
        <taxon>Ecdysozoa</taxon>
        <taxon>Nematoda</taxon>
        <taxon>Enoplea</taxon>
        <taxon>Dorylaimia</taxon>
        <taxon>Mermithida</taxon>
        <taxon>Mermithoidea</taxon>
        <taxon>Mermithidae</taxon>
        <taxon>Romanomermis</taxon>
    </lineage>
</organism>
<accession>A0A915JDG6</accession>
<dbReference type="AlphaFoldDB" id="A0A915JDG6"/>
<dbReference type="Proteomes" id="UP000887565">
    <property type="component" value="Unplaced"/>
</dbReference>
<dbReference type="GO" id="GO:0034058">
    <property type="term" value="P:endosomal vesicle fusion"/>
    <property type="evidence" value="ECO:0007669"/>
    <property type="project" value="TreeGrafter"/>
</dbReference>
<dbReference type="GO" id="GO:0009267">
    <property type="term" value="P:cellular response to starvation"/>
    <property type="evidence" value="ECO:0007669"/>
    <property type="project" value="TreeGrafter"/>
</dbReference>
<dbReference type="PANTHER" id="PTHR12616:SF1">
    <property type="entry name" value="VACUOLAR PROTEIN SORTING-ASSOCIATED PROTEIN 41 HOMOLOG"/>
    <property type="match status" value="1"/>
</dbReference>
<dbReference type="Pfam" id="PF23556">
    <property type="entry name" value="TPR_Vps41"/>
    <property type="match status" value="1"/>
</dbReference>
<dbReference type="GO" id="GO:0030897">
    <property type="term" value="C:HOPS complex"/>
    <property type="evidence" value="ECO:0007669"/>
    <property type="project" value="TreeGrafter"/>
</dbReference>
<evidence type="ECO:0000313" key="2">
    <source>
        <dbReference type="WBParaSite" id="nRc.2.0.1.t24553-RA"/>
    </source>
</evidence>
<protein>
    <submittedName>
        <fullName evidence="2">Uncharacterized protein</fullName>
    </submittedName>
</protein>
<keyword evidence="1" id="KW-1185">Reference proteome</keyword>
<dbReference type="GO" id="GO:0005770">
    <property type="term" value="C:late endosome"/>
    <property type="evidence" value="ECO:0007669"/>
    <property type="project" value="TreeGrafter"/>
</dbReference>
<sequence length="392" mass="45205">MWELTEHYVAGISYTNAAASSTSKSSSLNELSDWQELVIFCTCKPQIPAENETPADAQYRSRASISEADALISTQQPRVLLVEPVSLQEYALLNEDIIEVNKAHEKPAMCHQCHLAGVPDENSYFILTPHDMIQIYPCTADDHVEWLIDNQLFRKALEFAKIHAKQMIKQSVYTVGRHYLDFLIGGKGNFAEAAKLCPEVCGRRKDVWEEYTSQFERHNQLKYLAPFLPVHDPQLEPECYQSVLLDFLKDDFINFKNLVFKWSPDLYRTGALINDILRRLYNNQDVGSENHVLLLSTLAVLYTHERSYERALEIYLKLRDRNIFSLIDNYHLFSMVKNRIQELMIIDTDLAVRLLLENSDKLPAATIMTQLNRQPKLQLAYLDKLFARGEGN</sequence>
<dbReference type="WBParaSite" id="nRc.2.0.1.t24553-RA">
    <property type="protein sequence ID" value="nRc.2.0.1.t24553-RA"/>
    <property type="gene ID" value="nRc.2.0.1.g24553"/>
</dbReference>
<proteinExistence type="predicted"/>
<reference evidence="2" key="1">
    <citation type="submission" date="2022-11" db="UniProtKB">
        <authorList>
            <consortium name="WormBaseParasite"/>
        </authorList>
    </citation>
    <scope>IDENTIFICATION</scope>
</reference>
<dbReference type="InterPro" id="IPR045111">
    <property type="entry name" value="Vps41/Vps8"/>
</dbReference>
<name>A0A915JDG6_ROMCU</name>
<dbReference type="GO" id="GO:0016236">
    <property type="term" value="P:macroautophagy"/>
    <property type="evidence" value="ECO:0007669"/>
    <property type="project" value="TreeGrafter"/>
</dbReference>
<dbReference type="GO" id="GO:0006623">
    <property type="term" value="P:protein targeting to vacuole"/>
    <property type="evidence" value="ECO:0007669"/>
    <property type="project" value="InterPro"/>
</dbReference>
<evidence type="ECO:0000313" key="1">
    <source>
        <dbReference type="Proteomes" id="UP000887565"/>
    </source>
</evidence>
<dbReference type="PANTHER" id="PTHR12616">
    <property type="entry name" value="VACUOLAR PROTEIN SORTING VPS41"/>
    <property type="match status" value="1"/>
</dbReference>